<protein>
    <submittedName>
        <fullName evidence="2">Uncharacterized protein</fullName>
    </submittedName>
</protein>
<dbReference type="AlphaFoldDB" id="A0A397G6R6"/>
<feature type="region of interest" description="Disordered" evidence="1">
    <location>
        <begin position="67"/>
        <end position="93"/>
    </location>
</feature>
<sequence>MYTAAINDRLENFNKEEASMELRGELINSQLSSKTNKDERCNSKLEFSLDNNGDVCNSVTREAEIGIMGEEKQEKEGDVGKLEQKWENKEKYP</sequence>
<comment type="caution">
    <text evidence="2">The sequence shown here is derived from an EMBL/GenBank/DDBJ whole genome shotgun (WGS) entry which is preliminary data.</text>
</comment>
<accession>A0A397G6R6</accession>
<proteinExistence type="predicted"/>
<organism evidence="2 3">
    <name type="scientific">Diversispora epigaea</name>
    <dbReference type="NCBI Taxonomy" id="1348612"/>
    <lineage>
        <taxon>Eukaryota</taxon>
        <taxon>Fungi</taxon>
        <taxon>Fungi incertae sedis</taxon>
        <taxon>Mucoromycota</taxon>
        <taxon>Glomeromycotina</taxon>
        <taxon>Glomeromycetes</taxon>
        <taxon>Diversisporales</taxon>
        <taxon>Diversisporaceae</taxon>
        <taxon>Diversispora</taxon>
    </lineage>
</organism>
<name>A0A397G6R6_9GLOM</name>
<reference evidence="2 3" key="1">
    <citation type="submission" date="2018-08" db="EMBL/GenBank/DDBJ databases">
        <title>Genome and evolution of the arbuscular mycorrhizal fungus Diversispora epigaea (formerly Glomus versiforme) and its bacterial endosymbionts.</title>
        <authorList>
            <person name="Sun X."/>
            <person name="Fei Z."/>
            <person name="Harrison M."/>
        </authorList>
    </citation>
    <scope>NUCLEOTIDE SEQUENCE [LARGE SCALE GENOMIC DNA]</scope>
    <source>
        <strain evidence="2 3">IT104</strain>
    </source>
</reference>
<dbReference type="EMBL" id="PQFF01000540">
    <property type="protein sequence ID" value="RHZ45719.1"/>
    <property type="molecule type" value="Genomic_DNA"/>
</dbReference>
<evidence type="ECO:0000313" key="2">
    <source>
        <dbReference type="EMBL" id="RHZ45719.1"/>
    </source>
</evidence>
<dbReference type="Proteomes" id="UP000266861">
    <property type="component" value="Unassembled WGS sequence"/>
</dbReference>
<evidence type="ECO:0000256" key="1">
    <source>
        <dbReference type="SAM" id="MobiDB-lite"/>
    </source>
</evidence>
<keyword evidence="3" id="KW-1185">Reference proteome</keyword>
<gene>
    <name evidence="2" type="ORF">Glove_658g10</name>
</gene>
<evidence type="ECO:0000313" key="3">
    <source>
        <dbReference type="Proteomes" id="UP000266861"/>
    </source>
</evidence>